<accession>A0ABT4FZN9</accession>
<gene>
    <name evidence="3" type="ORF">M5W83_18180</name>
</gene>
<reference evidence="3 4" key="1">
    <citation type="submission" date="2022-05" db="EMBL/GenBank/DDBJ databases">
        <title>Genome Sequencing of Bee-Associated Microbes.</title>
        <authorList>
            <person name="Dunlap C."/>
        </authorList>
    </citation>
    <scope>NUCLEOTIDE SEQUENCE [LARGE SCALE GENOMIC DNA]</scope>
    <source>
        <strain evidence="3 4">NRRL B-14613</strain>
    </source>
</reference>
<dbReference type="Gene3D" id="2.60.40.1180">
    <property type="entry name" value="Golgi alpha-mannosidase II"/>
    <property type="match status" value="1"/>
</dbReference>
<name>A0ABT4FZN9_PANTH</name>
<feature type="region of interest" description="Disordered" evidence="1">
    <location>
        <begin position="822"/>
        <end position="970"/>
    </location>
</feature>
<dbReference type="PANTHER" id="PTHR31084">
    <property type="entry name" value="ALPHA-L-FUCOSIDASE 2"/>
    <property type="match status" value="1"/>
</dbReference>
<keyword evidence="4" id="KW-1185">Reference proteome</keyword>
<dbReference type="InterPro" id="IPR008979">
    <property type="entry name" value="Galactose-bd-like_sf"/>
</dbReference>
<evidence type="ECO:0000313" key="4">
    <source>
        <dbReference type="Proteomes" id="UP001209276"/>
    </source>
</evidence>
<dbReference type="RefSeq" id="WP_220182433.1">
    <property type="nucleotide sequence ID" value="NZ_CALYRD010000001.1"/>
</dbReference>
<dbReference type="SUPFAM" id="SSF49785">
    <property type="entry name" value="Galactose-binding domain-like"/>
    <property type="match status" value="1"/>
</dbReference>
<proteinExistence type="predicted"/>
<feature type="domain" description="Glycosyl hydrolase family 95 catalytic" evidence="2">
    <location>
        <begin position="320"/>
        <end position="671"/>
    </location>
</feature>
<dbReference type="Gene3D" id="2.60.120.430">
    <property type="entry name" value="Galactose-binding lectin"/>
    <property type="match status" value="1"/>
</dbReference>
<feature type="compositionally biased region" description="Low complexity" evidence="1">
    <location>
        <begin position="899"/>
        <end position="912"/>
    </location>
</feature>
<dbReference type="Proteomes" id="UP001209276">
    <property type="component" value="Unassembled WGS sequence"/>
</dbReference>
<dbReference type="EMBL" id="JAMDMM010000033">
    <property type="protein sequence ID" value="MCY9609076.1"/>
    <property type="molecule type" value="Genomic_DNA"/>
</dbReference>
<organism evidence="3 4">
    <name type="scientific">Paenibacillus thiaminolyticus</name>
    <name type="common">Bacillus thiaminolyticus</name>
    <dbReference type="NCBI Taxonomy" id="49283"/>
    <lineage>
        <taxon>Bacteria</taxon>
        <taxon>Bacillati</taxon>
        <taxon>Bacillota</taxon>
        <taxon>Bacilli</taxon>
        <taxon>Bacillales</taxon>
        <taxon>Paenibacillaceae</taxon>
        <taxon>Paenibacillus</taxon>
    </lineage>
</organism>
<dbReference type="GeneID" id="77000009"/>
<dbReference type="Pfam" id="PF22124">
    <property type="entry name" value="Glyco_hydro_95_cat"/>
    <property type="match status" value="1"/>
</dbReference>
<comment type="caution">
    <text evidence="3">The sequence shown here is derived from an EMBL/GenBank/DDBJ whole genome shotgun (WGS) entry which is preliminary data.</text>
</comment>
<protein>
    <submittedName>
        <fullName evidence="3">Sugar phosphorylase</fullName>
    </submittedName>
</protein>
<dbReference type="InterPro" id="IPR013780">
    <property type="entry name" value="Glyco_hydro_b"/>
</dbReference>
<evidence type="ECO:0000259" key="2">
    <source>
        <dbReference type="Pfam" id="PF22124"/>
    </source>
</evidence>
<dbReference type="PANTHER" id="PTHR31084:SF0">
    <property type="entry name" value="ALPHA-L-FUCOSIDASE 2"/>
    <property type="match status" value="1"/>
</dbReference>
<evidence type="ECO:0000313" key="3">
    <source>
        <dbReference type="EMBL" id="MCY9609076.1"/>
    </source>
</evidence>
<dbReference type="SUPFAM" id="SSF48208">
    <property type="entry name" value="Six-hairpin glycosidases"/>
    <property type="match status" value="1"/>
</dbReference>
<sequence>MHTVFYENAPSGWNEALPLGNGHFGGMMFFEDNRLTLAMNHYEVYYRKLHRYSQAYRCGERRSYRKMYGRTYEELKERAREMYRDPEREPFFLYGDALSEHNLHRRYGKPAGGVSHYPTGEIALFPSAELADPDRYVLQLDVEQACVRLRIEQGEDKLEACTIIAQDGDYVLCEIRQTSPSLLEAVSLSLPVRRYAELAADYWRVDDTTFCYRGSFYPDGEDRGVYEPFSFLVMTRIAGAQGIADISDDGMRIRLAAAEPSVTLLTTVVTGAPDLEAVALERLNREAARVERLKERHRVYWTRFWERSSVSLPDPLLEDLWHINLYAIACSSGKGGRMAEQACGLNGLWDIKQPTKWGSMWYWDVNIQAAFWPLYTTNHLEIAEVFHDGLLSYADEAERMAREFYGLDGIAGDYPHALYYSIWPWCAQFLWDYYRYSMDREFLKEKAYPLFKRILRFCEGIVEADGESGTYAVFPDISPEQGPLTRNSVSTLSTVKHLLRIAVEANRLLGEAEEDRRRWSELAERLAPYPTGESKRYGSVLRDSEWAPAGMPLRHPSLLMPIYPIGELSKHSAPELRQLAENTLRYAEHHTEYGVFQFGWLSCAASRLGKGNAALRLLYEQGIDLSLRGNGLFAEETERWMNYCNITNEPLYHPHMMEASGEVVAAINEMLLQSWSGAIEVFPAIPSGEPEPDRMAGLYAHEVGHKVRPYARWEECSFRNLLAAGAFEVSAARREGRTAWVRLKSKAGQRAVLVHPFGPEAEAAVARLDESGWRRIPHHLEQGRLGFDTEAAGDYAVYPAAIAVDGLSLVLCGEAGAEDAAAGSAVGQSDEPGQSDNPGEACQSGDAGRGGMADRSAEAGQSGVVEQYGKMGKFGESGQSGKVVQCGEAGQSGEMEQYGKTGKSGESGQSSEMEQYGKMGQAGEVRQSSEKGPFSEAGRSGETGESDVPGQAAVPGPGRSSPRVREAHTGRRVFLGKDRDTRHYQLLDHFTFDYYAGNYRESRLAAYRIDCGPGKRAKDYGQALPRQVHIDGIVGQTFRPLTPQMAFTPYTGIGWMDGGELIAEDRGAPDELRRDFIGGTEEATLLIELPRGRYDLLFVSGDSASPSYTAIEIEGQCVWQPERPLRTGEFATDIVPIAQRRDGCAAIRFSAGKGLPWRVNVLIVNKNYPYL</sequence>
<dbReference type="InterPro" id="IPR012341">
    <property type="entry name" value="6hp_glycosidase-like_sf"/>
</dbReference>
<dbReference type="Gene3D" id="1.50.10.10">
    <property type="match status" value="1"/>
</dbReference>
<dbReference type="InterPro" id="IPR008928">
    <property type="entry name" value="6-hairpin_glycosidase_sf"/>
</dbReference>
<evidence type="ECO:0000256" key="1">
    <source>
        <dbReference type="SAM" id="MobiDB-lite"/>
    </source>
</evidence>
<dbReference type="InterPro" id="IPR054363">
    <property type="entry name" value="GH95_cat"/>
</dbReference>